<dbReference type="SUPFAM" id="SSF53686">
    <property type="entry name" value="Tryptophan synthase beta subunit-like PLP-dependent enzymes"/>
    <property type="match status" value="1"/>
</dbReference>
<evidence type="ECO:0000256" key="1">
    <source>
        <dbReference type="ARBA" id="ARBA00001933"/>
    </source>
</evidence>
<dbReference type="InterPro" id="IPR019871">
    <property type="entry name" value="DiNH2propionate_NH3-lyase_sub"/>
</dbReference>
<dbReference type="GO" id="GO:0008838">
    <property type="term" value="F:diaminopropionate ammonia-lyase activity"/>
    <property type="evidence" value="ECO:0007669"/>
    <property type="project" value="InterPro"/>
</dbReference>
<feature type="domain" description="Tryptophan synthase beta chain-like PALP" evidence="3">
    <location>
        <begin position="49"/>
        <end position="370"/>
    </location>
</feature>
<dbReference type="GO" id="GO:1901605">
    <property type="term" value="P:alpha-amino acid metabolic process"/>
    <property type="evidence" value="ECO:0007669"/>
    <property type="project" value="UniProtKB-ARBA"/>
</dbReference>
<dbReference type="CDD" id="cd00640">
    <property type="entry name" value="Trp-synth-beta_II"/>
    <property type="match status" value="1"/>
</dbReference>
<evidence type="ECO:0000313" key="5">
    <source>
        <dbReference type="Proteomes" id="UP000295176"/>
    </source>
</evidence>
<keyword evidence="2" id="KW-0663">Pyridoxal phosphate</keyword>
<evidence type="ECO:0000259" key="3">
    <source>
        <dbReference type="Pfam" id="PF00291"/>
    </source>
</evidence>
<dbReference type="NCBIfam" id="TIGR03528">
    <property type="entry name" value="2_3_DAP_am_ly"/>
    <property type="match status" value="1"/>
</dbReference>
<dbReference type="Pfam" id="PF00291">
    <property type="entry name" value="PALP"/>
    <property type="match status" value="1"/>
</dbReference>
<dbReference type="GO" id="GO:0030170">
    <property type="term" value="F:pyridoxal phosphate binding"/>
    <property type="evidence" value="ECO:0007669"/>
    <property type="project" value="InterPro"/>
</dbReference>
<protein>
    <submittedName>
        <fullName evidence="4">Diaminopropionate ammonia-lyase</fullName>
    </submittedName>
</protein>
<dbReference type="PANTHER" id="PTHR42937:SF1">
    <property type="entry name" value="DIAMINOPROPIONATE AMMONIA-LYASE"/>
    <property type="match status" value="1"/>
</dbReference>
<dbReference type="NCBIfam" id="NF006058">
    <property type="entry name" value="PRK08206.1"/>
    <property type="match status" value="1"/>
</dbReference>
<dbReference type="InterPro" id="IPR010081">
    <property type="entry name" value="DiNH2opropionate_NH3_lyase"/>
</dbReference>
<evidence type="ECO:0000256" key="2">
    <source>
        <dbReference type="ARBA" id="ARBA00022898"/>
    </source>
</evidence>
<reference evidence="4 5" key="1">
    <citation type="submission" date="2019-03" db="EMBL/GenBank/DDBJ databases">
        <title>Subsurface microbial communities from deep shales in Ohio and West Virginia, USA.</title>
        <authorList>
            <person name="Wrighton K."/>
        </authorList>
    </citation>
    <scope>NUCLEOTIDE SEQUENCE [LARGE SCALE GENOMIC DNA]</scope>
    <source>
        <strain evidence="4 5">MSL 7</strain>
    </source>
</reference>
<comment type="cofactor">
    <cofactor evidence="1">
        <name>pyridoxal 5'-phosphate</name>
        <dbReference type="ChEBI" id="CHEBI:597326"/>
    </cofactor>
</comment>
<sequence>MKGVFIVKSKDDLIDIKSIKNDNLGGSKPEFLNAQAAKRARKFHSSFKEYRATPLTSLKHLAEYLGIKNIYVKDESYRFNLNSFKVLGGTYAIAKSLAEKLDRDVENLNFEMLKSKEAKEELGDITFITATDGNHGKGIAWAANHLGHQAVIYLPDGSAQKRVDAIREVGGKAIVTNLNYDDTVAYAIKKAEENNWHLVQDTAWEGYEKIPTWIMQGYTTMAEEIKLQLELEGIEEPTHMFLQAGVGSMAGSILGYYINQFDNYPITTIIEPNEAACVFNSAAHSDGKTHKVEGDLKTDMAGLACGEANPLAWEILRDYAHMFISCNDYVSSRGMRILANPIADDKQIISGESGSVGLGLLSLLMEKENLRSLKNELQLDENSIVLIFNTEGATDTVNYRKIVWDGKDSLLD</sequence>
<dbReference type="PANTHER" id="PTHR42937">
    <property type="match status" value="1"/>
</dbReference>
<dbReference type="Proteomes" id="UP000295176">
    <property type="component" value="Unassembled WGS sequence"/>
</dbReference>
<dbReference type="EMBL" id="SNXX01000034">
    <property type="protein sequence ID" value="TDP88702.1"/>
    <property type="molecule type" value="Genomic_DNA"/>
</dbReference>
<name>A0A4R6RPX0_9FIRM</name>
<gene>
    <name evidence="4" type="ORF">C7957_13422</name>
</gene>
<dbReference type="InterPro" id="IPR036052">
    <property type="entry name" value="TrpB-like_PALP_sf"/>
</dbReference>
<dbReference type="AlphaFoldDB" id="A0A4R6RPX0"/>
<evidence type="ECO:0000313" key="4">
    <source>
        <dbReference type="EMBL" id="TDP88702.1"/>
    </source>
</evidence>
<dbReference type="InterPro" id="IPR001926">
    <property type="entry name" value="TrpB-like_PALP"/>
</dbReference>
<proteinExistence type="predicted"/>
<comment type="caution">
    <text evidence="4">The sequence shown here is derived from an EMBL/GenBank/DDBJ whole genome shotgun (WGS) entry which is preliminary data.</text>
</comment>
<organism evidence="4 5">
    <name type="scientific">Halanaerobium saccharolyticum</name>
    <dbReference type="NCBI Taxonomy" id="43595"/>
    <lineage>
        <taxon>Bacteria</taxon>
        <taxon>Bacillati</taxon>
        <taxon>Bacillota</taxon>
        <taxon>Clostridia</taxon>
        <taxon>Halanaerobiales</taxon>
        <taxon>Halanaerobiaceae</taxon>
        <taxon>Halanaerobium</taxon>
    </lineage>
</organism>
<dbReference type="NCBIfam" id="TIGR01747">
    <property type="entry name" value="diampropi_NH3ly"/>
    <property type="match status" value="1"/>
</dbReference>
<dbReference type="Gene3D" id="3.40.50.1100">
    <property type="match status" value="3"/>
</dbReference>
<keyword evidence="4" id="KW-0456">Lyase</keyword>
<accession>A0A4R6RPX0</accession>